<feature type="coiled-coil region" evidence="1">
    <location>
        <begin position="631"/>
        <end position="668"/>
    </location>
</feature>
<keyword evidence="3" id="KW-1185">Reference proteome</keyword>
<dbReference type="InterPro" id="IPR056843">
    <property type="entry name" value="THADA-like_TPR"/>
</dbReference>
<proteinExistence type="predicted"/>
<feature type="domain" description="tRNA (32-2'-O)-methyltransferase regulator THADA-like TPR repeats region" evidence="2">
    <location>
        <begin position="480"/>
        <end position="750"/>
    </location>
</feature>
<sequence>MSNKLCNEQKLLDDVLKMMISKDSLVQIKIVKQVALEMSRNNDIDFEVKKQILDHFCEVYFQTTSKNPLRKTLASILQDFSSVHHEYILGCLIKNIIHRKPSQIMDLKDVDSFFGLLDDFPVGLEAVQFAFLKVIKYLSDALELLHHQLNQDNNLMELTGLFDMCQNVVKTLSSVLQTCGKQLYDCLHKFQQNDGLYESICNVSKVIAMLLEKDLTTLNCKVNAGIAFSLIIKAFVGEEIGKVLFINKSTKCSEKTNLPVFLQLDIFSMCPSSQLYVWAGLLSTFSMDVLTSVDLNSCCLLTDIILPEILQLIYGDDLVLASSRVLQKWTRKTREALHQDKYTIILKERLDCKGKVIQSLLHYVWTHWEHYIDGVRHVTKEIFKDVLMLHSLVTQKESTSSKFLCDVAVSALKMPVHRQGKYGTLSCVVEQIGCKRILYFCPSLPEDLFEALTEASLACHVTELINKLCRSHMEESGSSWRSVWLKPLVTTFLKGNKTQMTAISTYVLPKLLKADPYSVSYIIELMPSEPDFNSGCYLTFLIKCAKCTYNSGVARIPSSASTHPDSNKWRDILPMRVMKEALVHADDQIRIDAFGLLCESRKLPIHLNSIDLELSKLFIPLNMDSQSPAFRQQLQSHIKKLLNKILELENFLRRKERERKKNMDEDEEHTQLVDYQIFMEWLWNFMFDSLHPSANFPRRCTALRIVSLITSVFQNVHDDACIFSVKNMLSPFQAQTLMECLQDSYEANKQIALEMLHKFPSSFLGFHEKCKVEEVLQQSLSLARSSKPPDPVSAAYLLALLVNHPLTKTVAEELERTVCPVSPSLPAVVYTNKRSICFSVLRLLIAKLQEEVEVACSSLLTAAATGPMYGLLICIRYIMNEAELGLIKKKK</sequence>
<accession>A0ABM1TKD7</accession>
<evidence type="ECO:0000313" key="3">
    <source>
        <dbReference type="Proteomes" id="UP000694941"/>
    </source>
</evidence>
<dbReference type="GeneID" id="106471143"/>
<organism evidence="3 4">
    <name type="scientific">Limulus polyphemus</name>
    <name type="common">Atlantic horseshoe crab</name>
    <dbReference type="NCBI Taxonomy" id="6850"/>
    <lineage>
        <taxon>Eukaryota</taxon>
        <taxon>Metazoa</taxon>
        <taxon>Ecdysozoa</taxon>
        <taxon>Arthropoda</taxon>
        <taxon>Chelicerata</taxon>
        <taxon>Merostomata</taxon>
        <taxon>Xiphosura</taxon>
        <taxon>Limulidae</taxon>
        <taxon>Limulus</taxon>
    </lineage>
</organism>
<dbReference type="Proteomes" id="UP000694941">
    <property type="component" value="Unplaced"/>
</dbReference>
<evidence type="ECO:0000313" key="4">
    <source>
        <dbReference type="RefSeq" id="XP_022256343.1"/>
    </source>
</evidence>
<keyword evidence="1" id="KW-0175">Coiled coil</keyword>
<gene>
    <name evidence="4" type="primary">LOC106471143</name>
</gene>
<dbReference type="InterPro" id="IPR051954">
    <property type="entry name" value="tRNA_methyltransferase_THADA"/>
</dbReference>
<protein>
    <submittedName>
        <fullName evidence="4">Thyroid adenoma-associated protein homolog isoform X1</fullName>
    </submittedName>
</protein>
<evidence type="ECO:0000256" key="1">
    <source>
        <dbReference type="SAM" id="Coils"/>
    </source>
</evidence>
<evidence type="ECO:0000259" key="2">
    <source>
        <dbReference type="Pfam" id="PF25150"/>
    </source>
</evidence>
<reference evidence="4" key="1">
    <citation type="submission" date="2025-08" db="UniProtKB">
        <authorList>
            <consortium name="RefSeq"/>
        </authorList>
    </citation>
    <scope>IDENTIFICATION</scope>
    <source>
        <tissue evidence="4">Muscle</tissue>
    </source>
</reference>
<dbReference type="Pfam" id="PF25150">
    <property type="entry name" value="TPR_Trm732"/>
    <property type="match status" value="1"/>
</dbReference>
<dbReference type="PANTHER" id="PTHR14387:SF7">
    <property type="entry name" value="THYROID ADENOMA-ASSOCIATED PROTEIN"/>
    <property type="match status" value="1"/>
</dbReference>
<dbReference type="PANTHER" id="PTHR14387">
    <property type="entry name" value="THADA/DEATH RECEPTOR INTERACTING PROTEIN"/>
    <property type="match status" value="1"/>
</dbReference>
<dbReference type="RefSeq" id="XP_022256343.1">
    <property type="nucleotide sequence ID" value="XM_022400635.1"/>
</dbReference>
<name>A0ABM1TKD7_LIMPO</name>